<gene>
    <name evidence="2" type="ORF">ACFQLX_14960</name>
</gene>
<protein>
    <recommendedName>
        <fullName evidence="4">Aromatic ring-opening dioxygenase LigA</fullName>
    </recommendedName>
</protein>
<evidence type="ECO:0008006" key="4">
    <source>
        <dbReference type="Google" id="ProtNLM"/>
    </source>
</evidence>
<proteinExistence type="predicted"/>
<organism evidence="2 3">
    <name type="scientific">Streptomyces polyrhachis</name>
    <dbReference type="NCBI Taxonomy" id="1282885"/>
    <lineage>
        <taxon>Bacteria</taxon>
        <taxon>Bacillati</taxon>
        <taxon>Actinomycetota</taxon>
        <taxon>Actinomycetes</taxon>
        <taxon>Kitasatosporales</taxon>
        <taxon>Streptomycetaceae</taxon>
        <taxon>Streptomyces</taxon>
    </lineage>
</organism>
<comment type="caution">
    <text evidence="2">The sequence shown here is derived from an EMBL/GenBank/DDBJ whole genome shotgun (WGS) entry which is preliminary data.</text>
</comment>
<dbReference type="RefSeq" id="WP_386415180.1">
    <property type="nucleotide sequence ID" value="NZ_JBHSZO010000021.1"/>
</dbReference>
<keyword evidence="3" id="KW-1185">Reference proteome</keyword>
<sequence length="326" mass="34376">MTQTPLAPTPPATRPTPPRRWLRAGAVAACVPYLSLKFAWIAGSRVGIPDGSPLLDNRALMAVGNSVTVLMDSAVIVLALLLTQDWGRRAPAWLLALPMWAATGLLVPIMTGFPVQLVVKLFAGSEPVEPGGEPFLDDWVFGVVYSGFIVQGLTLGTLFVLYAKDRWGHLWQGRIRDLPRPATGTGARTAAIAGSALTLLPITTHLTWAFGSTSGLPPKRIVERTPDFYALEALTSLTALAAAAGVLLLVFRIAPALPLKAPLAPAWAGSGAVGCWGAWMTLAALLPADDPEQGATGLMLLTYSVSMIAGFLLFGAVASFLRRCAS</sequence>
<evidence type="ECO:0000256" key="1">
    <source>
        <dbReference type="SAM" id="Phobius"/>
    </source>
</evidence>
<dbReference type="Proteomes" id="UP001596413">
    <property type="component" value="Unassembled WGS sequence"/>
</dbReference>
<feature type="transmembrane region" description="Helical" evidence="1">
    <location>
        <begin position="263"/>
        <end position="286"/>
    </location>
</feature>
<keyword evidence="1" id="KW-1133">Transmembrane helix</keyword>
<feature type="transmembrane region" description="Helical" evidence="1">
    <location>
        <begin position="62"/>
        <end position="82"/>
    </location>
</feature>
<feature type="transmembrane region" description="Helical" evidence="1">
    <location>
        <begin position="21"/>
        <end position="42"/>
    </location>
</feature>
<evidence type="ECO:0000313" key="2">
    <source>
        <dbReference type="EMBL" id="MFC7219461.1"/>
    </source>
</evidence>
<feature type="transmembrane region" description="Helical" evidence="1">
    <location>
        <begin position="228"/>
        <end position="251"/>
    </location>
</feature>
<evidence type="ECO:0000313" key="3">
    <source>
        <dbReference type="Proteomes" id="UP001596413"/>
    </source>
</evidence>
<feature type="transmembrane region" description="Helical" evidence="1">
    <location>
        <begin position="185"/>
        <end position="208"/>
    </location>
</feature>
<keyword evidence="1" id="KW-0472">Membrane</keyword>
<reference evidence="3" key="1">
    <citation type="journal article" date="2019" name="Int. J. Syst. Evol. Microbiol.">
        <title>The Global Catalogue of Microorganisms (GCM) 10K type strain sequencing project: providing services to taxonomists for standard genome sequencing and annotation.</title>
        <authorList>
            <consortium name="The Broad Institute Genomics Platform"/>
            <consortium name="The Broad Institute Genome Sequencing Center for Infectious Disease"/>
            <person name="Wu L."/>
            <person name="Ma J."/>
        </authorList>
    </citation>
    <scope>NUCLEOTIDE SEQUENCE [LARGE SCALE GENOMIC DNA]</scope>
    <source>
        <strain evidence="3">CGMCC 1.13681</strain>
    </source>
</reference>
<keyword evidence="1" id="KW-0812">Transmembrane</keyword>
<feature type="transmembrane region" description="Helical" evidence="1">
    <location>
        <begin position="94"/>
        <end position="119"/>
    </location>
</feature>
<feature type="transmembrane region" description="Helical" evidence="1">
    <location>
        <begin position="298"/>
        <end position="321"/>
    </location>
</feature>
<accession>A0ABW2GHN5</accession>
<feature type="transmembrane region" description="Helical" evidence="1">
    <location>
        <begin position="139"/>
        <end position="164"/>
    </location>
</feature>
<name>A0ABW2GHN5_9ACTN</name>
<dbReference type="EMBL" id="JBHSZO010000021">
    <property type="protein sequence ID" value="MFC7219461.1"/>
    <property type="molecule type" value="Genomic_DNA"/>
</dbReference>